<dbReference type="InterPro" id="IPR011330">
    <property type="entry name" value="Glyco_hydro/deAcase_b/a-brl"/>
</dbReference>
<dbReference type="PANTHER" id="PTHR10587">
    <property type="entry name" value="GLYCOSYL TRANSFERASE-RELATED"/>
    <property type="match status" value="1"/>
</dbReference>
<dbReference type="Gene3D" id="3.20.20.370">
    <property type="entry name" value="Glycoside hydrolase/deacetylase"/>
    <property type="match status" value="1"/>
</dbReference>
<dbReference type="SUPFAM" id="SSF88713">
    <property type="entry name" value="Glycoside hydrolase/deacetylase"/>
    <property type="match status" value="1"/>
</dbReference>
<sequence>MRSTRPTAVLVALIGLLLLTGCSGLSSPSGPAARTGLQAERVGAATRSTVRPVIHLAPRTAAQRAAAFRKWGVPLLRTAPRPPAMKTVRMSGGELPVISHVPTTQKVVFLTFDDGVAKDPQFVRMMTDLRLPFTMFLTDDFIKDDYGYFTPLSELGNSVENHTLTHPDLRLKTPAEQRQEICGQQDRLTAEYGTRPGLFRPPYGVFTAETRAAAQSCGGIRAVVLWRETMMIKSVVFPRGSGRHFRPGDIVLAHFRTPAQLKGEETLTQMTAILLREIARQGYTVGRLEDYV</sequence>
<reference evidence="2 3" key="1">
    <citation type="submission" date="2021-01" db="EMBL/GenBank/DDBJ databases">
        <title>Streptomyces acididurans sp. nov., isolated from a peat swamp forest soil.</title>
        <authorList>
            <person name="Chantavorakit T."/>
            <person name="Duangmal K."/>
        </authorList>
    </citation>
    <scope>NUCLEOTIDE SEQUENCE [LARGE SCALE GENOMIC DNA]</scope>
    <source>
        <strain evidence="2 3">KK5PA1</strain>
    </source>
</reference>
<dbReference type="PROSITE" id="PS51257">
    <property type="entry name" value="PROKAR_LIPOPROTEIN"/>
    <property type="match status" value="1"/>
</dbReference>
<dbReference type="PROSITE" id="PS51677">
    <property type="entry name" value="NODB"/>
    <property type="match status" value="1"/>
</dbReference>
<evidence type="ECO:0000313" key="3">
    <source>
        <dbReference type="Proteomes" id="UP000749040"/>
    </source>
</evidence>
<dbReference type="CDD" id="cd10917">
    <property type="entry name" value="CE4_NodB_like_6s_7s"/>
    <property type="match status" value="1"/>
</dbReference>
<dbReference type="Pfam" id="PF01522">
    <property type="entry name" value="Polysacc_deac_1"/>
    <property type="match status" value="1"/>
</dbReference>
<organism evidence="2 3">
    <name type="scientific">Actinacidiphila acididurans</name>
    <dbReference type="NCBI Taxonomy" id="2784346"/>
    <lineage>
        <taxon>Bacteria</taxon>
        <taxon>Bacillati</taxon>
        <taxon>Actinomycetota</taxon>
        <taxon>Actinomycetes</taxon>
        <taxon>Kitasatosporales</taxon>
        <taxon>Streptomycetaceae</taxon>
        <taxon>Actinacidiphila</taxon>
    </lineage>
</organism>
<evidence type="ECO:0000259" key="1">
    <source>
        <dbReference type="PROSITE" id="PS51677"/>
    </source>
</evidence>
<dbReference type="InterPro" id="IPR002509">
    <property type="entry name" value="NODB_dom"/>
</dbReference>
<dbReference type="Proteomes" id="UP000749040">
    <property type="component" value="Unassembled WGS sequence"/>
</dbReference>
<name>A0ABS2TNZ8_9ACTN</name>
<proteinExistence type="predicted"/>
<accession>A0ABS2TNZ8</accession>
<gene>
    <name evidence="2" type="ORF">ITX44_09325</name>
</gene>
<dbReference type="PANTHER" id="PTHR10587:SF134">
    <property type="entry name" value="SECRETED PROTEIN"/>
    <property type="match status" value="1"/>
</dbReference>
<evidence type="ECO:0000313" key="2">
    <source>
        <dbReference type="EMBL" id="MBM9504736.1"/>
    </source>
</evidence>
<protein>
    <submittedName>
        <fullName evidence="2">Polysaccharide deacetylase family protein</fullName>
    </submittedName>
</protein>
<comment type="caution">
    <text evidence="2">The sequence shown here is derived from an EMBL/GenBank/DDBJ whole genome shotgun (WGS) entry which is preliminary data.</text>
</comment>
<feature type="domain" description="NodB homology" evidence="1">
    <location>
        <begin position="106"/>
        <end position="292"/>
    </location>
</feature>
<dbReference type="InterPro" id="IPR050248">
    <property type="entry name" value="Polysacc_deacetylase_ArnD"/>
</dbReference>
<keyword evidence="3" id="KW-1185">Reference proteome</keyword>
<dbReference type="EMBL" id="JADKYB010000004">
    <property type="protein sequence ID" value="MBM9504736.1"/>
    <property type="molecule type" value="Genomic_DNA"/>
</dbReference>
<dbReference type="RefSeq" id="WP_205356594.1">
    <property type="nucleotide sequence ID" value="NZ_JADKYB010000004.1"/>
</dbReference>